<dbReference type="InterPro" id="IPR017395">
    <property type="entry name" value="Chlorophyllase-like"/>
</dbReference>
<dbReference type="PANTHER" id="PTHR10272">
    <property type="entry name" value="PLATELET-ACTIVATING FACTOR ACETYLHYDROLASE"/>
    <property type="match status" value="1"/>
</dbReference>
<organism evidence="5 6">
    <name type="scientific">Erwinia sorbitola</name>
    <dbReference type="NCBI Taxonomy" id="2681984"/>
    <lineage>
        <taxon>Bacteria</taxon>
        <taxon>Pseudomonadati</taxon>
        <taxon>Pseudomonadota</taxon>
        <taxon>Gammaproteobacteria</taxon>
        <taxon>Enterobacterales</taxon>
        <taxon>Erwiniaceae</taxon>
        <taxon>Erwinia</taxon>
    </lineage>
</organism>
<evidence type="ECO:0000256" key="4">
    <source>
        <dbReference type="SAM" id="SignalP"/>
    </source>
</evidence>
<dbReference type="AlphaFoldDB" id="A0A6I6EZ07"/>
<protein>
    <recommendedName>
        <fullName evidence="7">Dienelactone hydrolase</fullName>
    </recommendedName>
</protein>
<evidence type="ECO:0008006" key="7">
    <source>
        <dbReference type="Google" id="ProtNLM"/>
    </source>
</evidence>
<dbReference type="Gene3D" id="3.40.50.1820">
    <property type="entry name" value="alpha/beta hydrolase"/>
    <property type="match status" value="1"/>
</dbReference>
<evidence type="ECO:0000313" key="5">
    <source>
        <dbReference type="EMBL" id="QGU86880.1"/>
    </source>
</evidence>
<proteinExistence type="predicted"/>
<evidence type="ECO:0000256" key="1">
    <source>
        <dbReference type="ARBA" id="ARBA00022801"/>
    </source>
</evidence>
<accession>A0A6I6EZ07</accession>
<dbReference type="InterPro" id="IPR016986">
    <property type="entry name" value="UCP031982_abhydr"/>
</dbReference>
<dbReference type="Pfam" id="PF07224">
    <property type="entry name" value="Chlorophyllase"/>
    <property type="match status" value="1"/>
</dbReference>
<gene>
    <name evidence="5" type="ORF">GN242_06510</name>
</gene>
<dbReference type="GO" id="GO:0016042">
    <property type="term" value="P:lipid catabolic process"/>
    <property type="evidence" value="ECO:0007669"/>
    <property type="project" value="UniProtKB-KW"/>
</dbReference>
<evidence type="ECO:0000256" key="2">
    <source>
        <dbReference type="ARBA" id="ARBA00022963"/>
    </source>
</evidence>
<evidence type="ECO:0000313" key="6">
    <source>
        <dbReference type="Proteomes" id="UP000424752"/>
    </source>
</evidence>
<dbReference type="KEGG" id="erwi:GN242_06510"/>
<keyword evidence="4" id="KW-0732">Signal</keyword>
<dbReference type="RefSeq" id="WP_156287082.1">
    <property type="nucleotide sequence ID" value="NZ_CP046509.1"/>
</dbReference>
<reference evidence="5 6" key="1">
    <citation type="submission" date="2019-12" db="EMBL/GenBank/DDBJ databases">
        <title>Erwinia sp. nov., isolated from droppings of birds in the Qinghai-Tiebt plateau of China.</title>
        <authorList>
            <person name="Ge Y."/>
        </authorList>
    </citation>
    <scope>NUCLEOTIDE SEQUENCE [LARGE SCALE GENOMIC DNA]</scope>
    <source>
        <strain evidence="5 6">J780</strain>
    </source>
</reference>
<dbReference type="GO" id="GO:0003847">
    <property type="term" value="F:1-alkyl-2-acetylglycerophosphocholine esterase activity"/>
    <property type="evidence" value="ECO:0007669"/>
    <property type="project" value="TreeGrafter"/>
</dbReference>
<keyword evidence="3" id="KW-0443">Lipid metabolism</keyword>
<dbReference type="PANTHER" id="PTHR10272:SF0">
    <property type="entry name" value="PLATELET-ACTIVATING FACTOR ACETYLHYDROLASE"/>
    <property type="match status" value="1"/>
</dbReference>
<keyword evidence="1" id="KW-0378">Hydrolase</keyword>
<evidence type="ECO:0000256" key="3">
    <source>
        <dbReference type="ARBA" id="ARBA00023098"/>
    </source>
</evidence>
<dbReference type="EMBL" id="CP046509">
    <property type="protein sequence ID" value="QGU86880.1"/>
    <property type="molecule type" value="Genomic_DNA"/>
</dbReference>
<feature type="chain" id="PRO_5026304360" description="Dienelactone hydrolase" evidence="4">
    <location>
        <begin position="19"/>
        <end position="335"/>
    </location>
</feature>
<dbReference type="InterPro" id="IPR029058">
    <property type="entry name" value="AB_hydrolase_fold"/>
</dbReference>
<dbReference type="Proteomes" id="UP000424752">
    <property type="component" value="Chromosome"/>
</dbReference>
<dbReference type="PIRSF" id="PIRSF031982">
    <property type="entry name" value="UCP031982_abhydr"/>
    <property type="match status" value="1"/>
</dbReference>
<dbReference type="SUPFAM" id="SSF53474">
    <property type="entry name" value="alpha/beta-Hydrolases"/>
    <property type="match status" value="1"/>
</dbReference>
<feature type="signal peptide" evidence="4">
    <location>
        <begin position="1"/>
        <end position="18"/>
    </location>
</feature>
<sequence length="335" mass="36542">MRLIISTLLFIFSFPAWSYSVGSQQDIIVDSSTARRLDVRIFYPSDSHQAAQMQGARAVFIGFKAITHAPLAKGRFPLIVLSHGSGGNNASLAWLAVPLAARGAIVIAANHPGSTTGDSSPKTDLTLQTGDLSFMLTHYLADPHWQQAIDRQKIGAIGHSKGGYSVLALAGGHINRQRLTHYCQAMPQMPDCQFYQRDGIRLENTSDQRLAASYHDPRVRFVVALDPGMSYVFTRSSLDAIDIPVLTIAAGYFIHSTGKMRLGVDQLKLPLLTLAEAGHFDFLPLCTPKAAEILAGEGEGFICETPNAQRAAIHLQTIAAVSQFMQQHEFLSQQK</sequence>
<name>A0A6I6EZ07_9GAMM</name>
<keyword evidence="2" id="KW-0442">Lipid degradation</keyword>